<dbReference type="GO" id="GO:0000976">
    <property type="term" value="F:transcription cis-regulatory region binding"/>
    <property type="evidence" value="ECO:0007669"/>
    <property type="project" value="TreeGrafter"/>
</dbReference>
<dbReference type="GO" id="GO:0003700">
    <property type="term" value="F:DNA-binding transcription factor activity"/>
    <property type="evidence" value="ECO:0007669"/>
    <property type="project" value="TreeGrafter"/>
</dbReference>
<keyword evidence="2 4" id="KW-0238">DNA-binding</keyword>
<evidence type="ECO:0000256" key="3">
    <source>
        <dbReference type="ARBA" id="ARBA00023163"/>
    </source>
</evidence>
<keyword evidence="1" id="KW-0805">Transcription regulation</keyword>
<keyword evidence="7" id="KW-1185">Reference proteome</keyword>
<dbReference type="PRINTS" id="PR00455">
    <property type="entry name" value="HTHTETR"/>
</dbReference>
<comment type="caution">
    <text evidence="6">The sequence shown here is derived from an EMBL/GenBank/DDBJ whole genome shotgun (WGS) entry which is preliminary data.</text>
</comment>
<dbReference type="EMBL" id="JAGTJJ010000038">
    <property type="protein sequence ID" value="MDC3986405.1"/>
    <property type="molecule type" value="Genomic_DNA"/>
</dbReference>
<evidence type="ECO:0000256" key="4">
    <source>
        <dbReference type="PROSITE-ProRule" id="PRU00335"/>
    </source>
</evidence>
<dbReference type="AlphaFoldDB" id="A0A9X4AXL8"/>
<dbReference type="PROSITE" id="PS01081">
    <property type="entry name" value="HTH_TETR_1"/>
    <property type="match status" value="1"/>
</dbReference>
<evidence type="ECO:0000259" key="5">
    <source>
        <dbReference type="PROSITE" id="PS50977"/>
    </source>
</evidence>
<evidence type="ECO:0000256" key="2">
    <source>
        <dbReference type="ARBA" id="ARBA00023125"/>
    </source>
</evidence>
<feature type="domain" description="HTH tetR-type" evidence="5">
    <location>
        <begin position="9"/>
        <end position="69"/>
    </location>
</feature>
<accession>A0A9X4AXL8</accession>
<dbReference type="RefSeq" id="WP_272424444.1">
    <property type="nucleotide sequence ID" value="NZ_JAGTJJ010000038.1"/>
</dbReference>
<evidence type="ECO:0000313" key="7">
    <source>
        <dbReference type="Proteomes" id="UP001151081"/>
    </source>
</evidence>
<dbReference type="InterPro" id="IPR009057">
    <property type="entry name" value="Homeodomain-like_sf"/>
</dbReference>
<sequence>MSQRPQQAQSRADRILDAAGTLLLRMGYRKVTIEDISKQADIGKGTVYLHWRSKEQLFQALLRRESILLVEELLDGLRKDPAEIRPHRFARSKFLAVHQRPLTMALAIGNVELLGKLREGPVGQKELLAADRSLEMMTRHGLLRADIPNIVYAMRAASAGFYLLGTVDLGLESLDLSARADALAHTIRHAFEPAGEPRKEAMAAAAAELCAVFEDLIACYRKWIYAAEPG</sequence>
<proteinExistence type="predicted"/>
<dbReference type="PROSITE" id="PS50977">
    <property type="entry name" value="HTH_TETR_2"/>
    <property type="match status" value="1"/>
</dbReference>
<organism evidence="6 7">
    <name type="scientific">Polyangium jinanense</name>
    <dbReference type="NCBI Taxonomy" id="2829994"/>
    <lineage>
        <taxon>Bacteria</taxon>
        <taxon>Pseudomonadati</taxon>
        <taxon>Myxococcota</taxon>
        <taxon>Polyangia</taxon>
        <taxon>Polyangiales</taxon>
        <taxon>Polyangiaceae</taxon>
        <taxon>Polyangium</taxon>
    </lineage>
</organism>
<protein>
    <submittedName>
        <fullName evidence="6">TetR/AcrR family transcriptional regulator</fullName>
    </submittedName>
</protein>
<dbReference type="InterPro" id="IPR050109">
    <property type="entry name" value="HTH-type_TetR-like_transc_reg"/>
</dbReference>
<dbReference type="PANTHER" id="PTHR30055:SF234">
    <property type="entry name" value="HTH-TYPE TRANSCRIPTIONAL REGULATOR BETI"/>
    <property type="match status" value="1"/>
</dbReference>
<keyword evidence="3" id="KW-0804">Transcription</keyword>
<gene>
    <name evidence="6" type="ORF">KEG57_38370</name>
</gene>
<evidence type="ECO:0000256" key="1">
    <source>
        <dbReference type="ARBA" id="ARBA00023015"/>
    </source>
</evidence>
<dbReference type="InterPro" id="IPR001647">
    <property type="entry name" value="HTH_TetR"/>
</dbReference>
<dbReference type="Pfam" id="PF00440">
    <property type="entry name" value="TetR_N"/>
    <property type="match status" value="1"/>
</dbReference>
<dbReference type="SUPFAM" id="SSF46689">
    <property type="entry name" value="Homeodomain-like"/>
    <property type="match status" value="1"/>
</dbReference>
<evidence type="ECO:0000313" key="6">
    <source>
        <dbReference type="EMBL" id="MDC3986405.1"/>
    </source>
</evidence>
<reference evidence="6 7" key="1">
    <citation type="submission" date="2021-04" db="EMBL/GenBank/DDBJ databases">
        <title>Genome analysis of Polyangium sp.</title>
        <authorList>
            <person name="Li Y."/>
            <person name="Wang J."/>
        </authorList>
    </citation>
    <scope>NUCLEOTIDE SEQUENCE [LARGE SCALE GENOMIC DNA]</scope>
    <source>
        <strain evidence="6 7">SDU14</strain>
    </source>
</reference>
<dbReference type="Proteomes" id="UP001151081">
    <property type="component" value="Unassembled WGS sequence"/>
</dbReference>
<dbReference type="PANTHER" id="PTHR30055">
    <property type="entry name" value="HTH-TYPE TRANSCRIPTIONAL REGULATOR RUTR"/>
    <property type="match status" value="1"/>
</dbReference>
<feature type="DNA-binding region" description="H-T-H motif" evidence="4">
    <location>
        <begin position="32"/>
        <end position="51"/>
    </location>
</feature>
<dbReference type="Gene3D" id="1.10.357.10">
    <property type="entry name" value="Tetracycline Repressor, domain 2"/>
    <property type="match status" value="1"/>
</dbReference>
<name>A0A9X4AXL8_9BACT</name>
<dbReference type="InterPro" id="IPR023772">
    <property type="entry name" value="DNA-bd_HTH_TetR-type_CS"/>
</dbReference>